<evidence type="ECO:0000259" key="1">
    <source>
        <dbReference type="Pfam" id="PF01734"/>
    </source>
</evidence>
<name>A0A653A117_UNCDX</name>
<organism evidence="2">
    <name type="scientific">Uncultured Desulfatiglans sp</name>
    <dbReference type="NCBI Taxonomy" id="1748965"/>
    <lineage>
        <taxon>Bacteria</taxon>
        <taxon>Pseudomonadati</taxon>
        <taxon>Thermodesulfobacteriota</taxon>
        <taxon>Desulfobacteria</taxon>
        <taxon>Desulfatiglandales</taxon>
        <taxon>Desulfatiglandaceae</taxon>
        <taxon>Desulfatiglans</taxon>
        <taxon>environmental samples</taxon>
    </lineage>
</organism>
<evidence type="ECO:0000313" key="2">
    <source>
        <dbReference type="EMBL" id="VBB41729.1"/>
    </source>
</evidence>
<dbReference type="GO" id="GO:0006629">
    <property type="term" value="P:lipid metabolic process"/>
    <property type="evidence" value="ECO:0007669"/>
    <property type="project" value="InterPro"/>
</dbReference>
<dbReference type="EMBL" id="UPXX01000009">
    <property type="protein sequence ID" value="VBB41729.1"/>
    <property type="molecule type" value="Genomic_DNA"/>
</dbReference>
<accession>A0A653A117</accession>
<protein>
    <submittedName>
        <fullName evidence="2">Phospholipase, patatin family</fullName>
    </submittedName>
</protein>
<dbReference type="Pfam" id="PF01734">
    <property type="entry name" value="Patatin"/>
    <property type="match status" value="1"/>
</dbReference>
<gene>
    <name evidence="2" type="ORF">TRIP_B170031</name>
</gene>
<reference evidence="2" key="1">
    <citation type="submission" date="2018-07" db="EMBL/GenBank/DDBJ databases">
        <authorList>
            <consortium name="Genoscope - CEA"/>
            <person name="William W."/>
        </authorList>
    </citation>
    <scope>NUCLEOTIDE SEQUENCE</scope>
    <source>
        <strain evidence="2">IK1</strain>
    </source>
</reference>
<feature type="domain" description="PNPLA" evidence="1">
    <location>
        <begin position="2"/>
        <end position="167"/>
    </location>
</feature>
<dbReference type="InterPro" id="IPR002641">
    <property type="entry name" value="PNPLA_dom"/>
</dbReference>
<proteinExistence type="predicted"/>
<dbReference type="AlphaFoldDB" id="A0A653A117"/>
<sequence>MRAGFVAGAVMALMDEGLMTFDRAVAVSASVPTLAYAAAGQRRQLERVWRGELCTPKLICYRNIPVVSLAPSARRALIDIDYLVHEVFEKRYPIDVQKLMACRMRCLFAVTEAGEGRFELLKPLEHDIYEQFRACLAVPGCYPETVRLGGGEFVDGGASNPLPLRGLMDTDLDRVLAVLSRPEGCTFDPPNLFERALFWRYFQRYDWMMERLWDAAMVYREETSILKTLALKNPPHAMIICPDDMPPARFLTRDRRKINLTVDMGYAKVQALLRPIRRFLKESRE</sequence>